<protein>
    <submittedName>
        <fullName evidence="2">Uncharacterized protein</fullName>
    </submittedName>
</protein>
<sequence>MFLEDHATQCMQFDLEYRVNYETRLTPFEVGHHSWMCRFARLPTAIFQRQEGARDGPVGTVYARSFDFKDWVGFPPDEVAEMVHLVRLQITEPRWANVAREEKAEKKAQRGAEERGLC</sequence>
<gene>
    <name evidence="2" type="ORF">TGFOU_204310B</name>
</gene>
<dbReference type="AlphaFoldDB" id="A0A086K5E6"/>
<organism evidence="2 3">
    <name type="scientific">Toxoplasma gondii FOU</name>
    <dbReference type="NCBI Taxonomy" id="943167"/>
    <lineage>
        <taxon>Eukaryota</taxon>
        <taxon>Sar</taxon>
        <taxon>Alveolata</taxon>
        <taxon>Apicomplexa</taxon>
        <taxon>Conoidasida</taxon>
        <taxon>Coccidia</taxon>
        <taxon>Eucoccidiorida</taxon>
        <taxon>Eimeriorina</taxon>
        <taxon>Sarcocystidae</taxon>
        <taxon>Toxoplasma</taxon>
    </lineage>
</organism>
<dbReference type="EMBL" id="AEYH02002395">
    <property type="protein sequence ID" value="KFG39614.1"/>
    <property type="molecule type" value="Genomic_DNA"/>
</dbReference>
<evidence type="ECO:0000313" key="2">
    <source>
        <dbReference type="EMBL" id="KFG39614.1"/>
    </source>
</evidence>
<reference evidence="2 3" key="1">
    <citation type="submission" date="2014-07" db="EMBL/GenBank/DDBJ databases">
        <authorList>
            <person name="Sibley D."/>
            <person name="Venepally P."/>
            <person name="Karamycheva S."/>
            <person name="Hadjithomas M."/>
            <person name="Khan A."/>
            <person name="Brunk B."/>
            <person name="Roos D."/>
            <person name="Caler E."/>
            <person name="Lorenzi H."/>
        </authorList>
    </citation>
    <scope>NUCLEOTIDE SEQUENCE [LARGE SCALE GENOMIC DNA]</scope>
    <source>
        <strain evidence="2 3">FOU</strain>
    </source>
</reference>
<evidence type="ECO:0000313" key="3">
    <source>
        <dbReference type="Proteomes" id="UP000028838"/>
    </source>
</evidence>
<comment type="caution">
    <text evidence="2">The sequence shown here is derived from an EMBL/GenBank/DDBJ whole genome shotgun (WGS) entry which is preliminary data.</text>
</comment>
<name>A0A086K5E6_TOXGO</name>
<accession>A0A086K5E6</accession>
<dbReference type="Proteomes" id="UP000028838">
    <property type="component" value="Unassembled WGS sequence"/>
</dbReference>
<proteinExistence type="predicted"/>
<dbReference type="VEuPathDB" id="ToxoDB:TGFOU_204310B"/>
<feature type="region of interest" description="Disordered" evidence="1">
    <location>
        <begin position="99"/>
        <end position="118"/>
    </location>
</feature>
<evidence type="ECO:0000256" key="1">
    <source>
        <dbReference type="SAM" id="MobiDB-lite"/>
    </source>
</evidence>